<proteinExistence type="inferred from homology"/>
<keyword evidence="13" id="KW-1185">Reference proteome</keyword>
<evidence type="ECO:0000256" key="7">
    <source>
        <dbReference type="ARBA" id="ARBA00022840"/>
    </source>
</evidence>
<dbReference type="GO" id="GO:0005524">
    <property type="term" value="F:ATP binding"/>
    <property type="evidence" value="ECO:0007669"/>
    <property type="project" value="UniProtKB-KW"/>
</dbReference>
<feature type="domain" description="Protein kinase" evidence="11">
    <location>
        <begin position="8"/>
        <end position="270"/>
    </location>
</feature>
<evidence type="ECO:0000256" key="9">
    <source>
        <dbReference type="ARBA" id="ARBA00048679"/>
    </source>
</evidence>
<evidence type="ECO:0000313" key="12">
    <source>
        <dbReference type="EMBL" id="KAK9499759.1"/>
    </source>
</evidence>
<dbReference type="SMART" id="SM00220">
    <property type="entry name" value="S_TKc"/>
    <property type="match status" value="1"/>
</dbReference>
<dbReference type="EMBL" id="JAPXFL010000011">
    <property type="protein sequence ID" value="KAK9499759.1"/>
    <property type="molecule type" value="Genomic_DNA"/>
</dbReference>
<evidence type="ECO:0000259" key="11">
    <source>
        <dbReference type="PROSITE" id="PS50011"/>
    </source>
</evidence>
<dbReference type="GO" id="GO:0004674">
    <property type="term" value="F:protein serine/threonine kinase activity"/>
    <property type="evidence" value="ECO:0007669"/>
    <property type="project" value="UniProtKB-KW"/>
</dbReference>
<dbReference type="InterPro" id="IPR000719">
    <property type="entry name" value="Prot_kinase_dom"/>
</dbReference>
<organism evidence="12 13">
    <name type="scientific">Rhynocoris fuscipes</name>
    <dbReference type="NCBI Taxonomy" id="488301"/>
    <lineage>
        <taxon>Eukaryota</taxon>
        <taxon>Metazoa</taxon>
        <taxon>Ecdysozoa</taxon>
        <taxon>Arthropoda</taxon>
        <taxon>Hexapoda</taxon>
        <taxon>Insecta</taxon>
        <taxon>Pterygota</taxon>
        <taxon>Neoptera</taxon>
        <taxon>Paraneoptera</taxon>
        <taxon>Hemiptera</taxon>
        <taxon>Heteroptera</taxon>
        <taxon>Panheteroptera</taxon>
        <taxon>Cimicomorpha</taxon>
        <taxon>Reduviidae</taxon>
        <taxon>Harpactorinae</taxon>
        <taxon>Harpactorini</taxon>
        <taxon>Rhynocoris</taxon>
    </lineage>
</organism>
<dbReference type="Gene3D" id="1.10.510.10">
    <property type="entry name" value="Transferase(Phosphotransferase) domain 1"/>
    <property type="match status" value="1"/>
</dbReference>
<dbReference type="CDD" id="cd08217">
    <property type="entry name" value="STKc_Nek2"/>
    <property type="match status" value="1"/>
</dbReference>
<gene>
    <name evidence="12" type="ORF">O3M35_002735</name>
</gene>
<dbReference type="InterPro" id="IPR008271">
    <property type="entry name" value="Ser/Thr_kinase_AS"/>
</dbReference>
<reference evidence="12 13" key="1">
    <citation type="submission" date="2022-12" db="EMBL/GenBank/DDBJ databases">
        <title>Chromosome-level genome assembly of true bugs.</title>
        <authorList>
            <person name="Ma L."/>
            <person name="Li H."/>
        </authorList>
    </citation>
    <scope>NUCLEOTIDE SEQUENCE [LARGE SCALE GENOMIC DNA]</scope>
    <source>
        <strain evidence="12">Lab_2022b</strain>
    </source>
</reference>
<protein>
    <recommendedName>
        <fullName evidence="2">non-specific serine/threonine protein kinase</fullName>
        <ecNumber evidence="2">2.7.11.1</ecNumber>
    </recommendedName>
</protein>
<evidence type="ECO:0000256" key="1">
    <source>
        <dbReference type="ARBA" id="ARBA00010886"/>
    </source>
</evidence>
<dbReference type="EC" id="2.7.11.1" evidence="2"/>
<dbReference type="Pfam" id="PF00069">
    <property type="entry name" value="Pkinase"/>
    <property type="match status" value="1"/>
</dbReference>
<keyword evidence="5" id="KW-0547">Nucleotide-binding</keyword>
<dbReference type="Proteomes" id="UP001461498">
    <property type="component" value="Unassembled WGS sequence"/>
</dbReference>
<comment type="caution">
    <text evidence="12">The sequence shown here is derived from an EMBL/GenBank/DDBJ whole genome shotgun (WGS) entry which is preliminary data.</text>
</comment>
<keyword evidence="7" id="KW-0067">ATP-binding</keyword>
<keyword evidence="4" id="KW-0808">Transferase</keyword>
<dbReference type="Gene3D" id="3.30.200.20">
    <property type="entry name" value="Phosphorylase Kinase, domain 1"/>
    <property type="match status" value="1"/>
</dbReference>
<evidence type="ECO:0000313" key="13">
    <source>
        <dbReference type="Proteomes" id="UP001461498"/>
    </source>
</evidence>
<evidence type="ECO:0000256" key="6">
    <source>
        <dbReference type="ARBA" id="ARBA00022777"/>
    </source>
</evidence>
<keyword evidence="6" id="KW-0418">Kinase</keyword>
<dbReference type="SUPFAM" id="SSF56112">
    <property type="entry name" value="Protein kinase-like (PK-like)"/>
    <property type="match status" value="1"/>
</dbReference>
<dbReference type="PROSITE" id="PS00108">
    <property type="entry name" value="PROTEIN_KINASE_ST"/>
    <property type="match status" value="1"/>
</dbReference>
<comment type="catalytic activity">
    <reaction evidence="9">
        <text>L-seryl-[protein] + ATP = O-phospho-L-seryl-[protein] + ADP + H(+)</text>
        <dbReference type="Rhea" id="RHEA:17989"/>
        <dbReference type="Rhea" id="RHEA-COMP:9863"/>
        <dbReference type="Rhea" id="RHEA-COMP:11604"/>
        <dbReference type="ChEBI" id="CHEBI:15378"/>
        <dbReference type="ChEBI" id="CHEBI:29999"/>
        <dbReference type="ChEBI" id="CHEBI:30616"/>
        <dbReference type="ChEBI" id="CHEBI:83421"/>
        <dbReference type="ChEBI" id="CHEBI:456216"/>
        <dbReference type="EC" id="2.7.11.1"/>
    </reaction>
</comment>
<sequence length="576" mass="66681">MSQRLEDYEVLGIIGRGSSGTCYKVRNKYSNDLYAWKAIDYGNLSEENKKLLVSEVNLLRSLNHPNIVKYCGKILHRETTTLYIITEWCEGGDLSVLIKNARDNDKYLEESFIWRILYQVSRAIQVCHSRLQNITIFHRDIKPANVFLDGHGNAKLGDFGLARIVMQEKEFSETIVGTPYYMSPELIKGSKYNRKSDIWALGCLIYELCSLNPPFTGANILELADTIKTGKYKCIPDQYSENLKKVISFMLSKKHEFRPTIEMILHHPSVVVNIKAHKEQVPVKAKQINIAQNSTDYDLQDVDKTLTSDFVNLTLVEPQHISNKVFKDKWVEKHEALKEREALLKKREKSLGDKERSLASREKHLIMLERQARQKQYLADLQVFKKNELAAREFRENGDETDISVEPGDTPIRPTSAKLDPARLPRPNLLTYACKKLEFERKIASNSRLLEANNKLSLDRSKTRRSFYSNFEEKKHVNFQDNNTNKNERKGLFVEQTLSTNDAHRQNESALKEKQRVNSIGHEFMKKWSTLKKETKNKGKCDKENVEQVRKIDKSTSKSSLNKEKTKKDHIVHFVV</sequence>
<comment type="catalytic activity">
    <reaction evidence="8">
        <text>L-threonyl-[protein] + ATP = O-phospho-L-threonyl-[protein] + ADP + H(+)</text>
        <dbReference type="Rhea" id="RHEA:46608"/>
        <dbReference type="Rhea" id="RHEA-COMP:11060"/>
        <dbReference type="Rhea" id="RHEA-COMP:11605"/>
        <dbReference type="ChEBI" id="CHEBI:15378"/>
        <dbReference type="ChEBI" id="CHEBI:30013"/>
        <dbReference type="ChEBI" id="CHEBI:30616"/>
        <dbReference type="ChEBI" id="CHEBI:61977"/>
        <dbReference type="ChEBI" id="CHEBI:456216"/>
        <dbReference type="EC" id="2.7.11.1"/>
    </reaction>
</comment>
<evidence type="ECO:0000256" key="5">
    <source>
        <dbReference type="ARBA" id="ARBA00022741"/>
    </source>
</evidence>
<dbReference type="PANTHER" id="PTHR44899:SF10">
    <property type="entry name" value="NIMA-RELATED KINASE 2"/>
    <property type="match status" value="1"/>
</dbReference>
<feature type="region of interest" description="Disordered" evidence="10">
    <location>
        <begin position="399"/>
        <end position="422"/>
    </location>
</feature>
<dbReference type="AlphaFoldDB" id="A0AAW1CMH4"/>
<evidence type="ECO:0000256" key="10">
    <source>
        <dbReference type="SAM" id="MobiDB-lite"/>
    </source>
</evidence>
<evidence type="ECO:0000256" key="4">
    <source>
        <dbReference type="ARBA" id="ARBA00022679"/>
    </source>
</evidence>
<accession>A0AAW1CMH4</accession>
<dbReference type="PANTHER" id="PTHR44899">
    <property type="entry name" value="CAMK FAMILY PROTEIN KINASE"/>
    <property type="match status" value="1"/>
</dbReference>
<evidence type="ECO:0000256" key="8">
    <source>
        <dbReference type="ARBA" id="ARBA00047899"/>
    </source>
</evidence>
<dbReference type="InterPro" id="IPR051131">
    <property type="entry name" value="NEK_Ser/Thr_kinase_NIMA"/>
</dbReference>
<evidence type="ECO:0000256" key="3">
    <source>
        <dbReference type="ARBA" id="ARBA00022527"/>
    </source>
</evidence>
<evidence type="ECO:0000256" key="2">
    <source>
        <dbReference type="ARBA" id="ARBA00012513"/>
    </source>
</evidence>
<dbReference type="PROSITE" id="PS50011">
    <property type="entry name" value="PROTEIN_KINASE_DOM"/>
    <property type="match status" value="1"/>
</dbReference>
<comment type="similarity">
    <text evidence="1">Belongs to the protein kinase superfamily. NEK Ser/Thr protein kinase family. NIMA subfamily.</text>
</comment>
<dbReference type="InterPro" id="IPR011009">
    <property type="entry name" value="Kinase-like_dom_sf"/>
</dbReference>
<keyword evidence="3" id="KW-0723">Serine/threonine-protein kinase</keyword>
<name>A0AAW1CMH4_9HEMI</name>